<keyword evidence="1" id="KW-0472">Membrane</keyword>
<organism evidence="2 3">
    <name type="scientific">Legionella drancourtii LLAP12</name>
    <dbReference type="NCBI Taxonomy" id="658187"/>
    <lineage>
        <taxon>Bacteria</taxon>
        <taxon>Pseudomonadati</taxon>
        <taxon>Pseudomonadota</taxon>
        <taxon>Gammaproteobacteria</taxon>
        <taxon>Legionellales</taxon>
        <taxon>Legionellaceae</taxon>
        <taxon>Legionella</taxon>
    </lineage>
</organism>
<keyword evidence="3" id="KW-1185">Reference proteome</keyword>
<evidence type="ECO:0000313" key="3">
    <source>
        <dbReference type="Proteomes" id="UP000002770"/>
    </source>
</evidence>
<dbReference type="InParanoid" id="G9EJT4"/>
<proteinExistence type="predicted"/>
<dbReference type="HOGENOM" id="CLU_3137184_0_0_6"/>
<evidence type="ECO:0000256" key="1">
    <source>
        <dbReference type="SAM" id="Phobius"/>
    </source>
</evidence>
<gene>
    <name evidence="2" type="ORF">LDG_5450</name>
</gene>
<reference evidence="2 3" key="1">
    <citation type="journal article" date="2011" name="BMC Genomics">
        <title>Insight into cross-talk between intra-amoebal pathogens.</title>
        <authorList>
            <person name="Gimenez G."/>
            <person name="Bertelli C."/>
            <person name="Moliner C."/>
            <person name="Robert C."/>
            <person name="Raoult D."/>
            <person name="Fournier P.E."/>
            <person name="Greub G."/>
        </authorList>
    </citation>
    <scope>NUCLEOTIDE SEQUENCE [LARGE SCALE GENOMIC DNA]</scope>
    <source>
        <strain evidence="2 3">LLAP12</strain>
    </source>
</reference>
<sequence>MILGADDKKFRCLKKKRHAKYWIFLLNFLDLFSFDLDTALLFMLCTNLM</sequence>
<dbReference type="EMBL" id="JH413798">
    <property type="protein sequence ID" value="EHL32494.1"/>
    <property type="molecule type" value="Genomic_DNA"/>
</dbReference>
<dbReference type="Proteomes" id="UP000002770">
    <property type="component" value="Unassembled WGS sequence"/>
</dbReference>
<name>G9EJT4_9GAMM</name>
<dbReference type="STRING" id="658187.LDG_5450"/>
<accession>G9EJT4</accession>
<evidence type="ECO:0000313" key="2">
    <source>
        <dbReference type="EMBL" id="EHL32494.1"/>
    </source>
</evidence>
<keyword evidence="1" id="KW-1133">Transmembrane helix</keyword>
<feature type="transmembrane region" description="Helical" evidence="1">
    <location>
        <begin position="21"/>
        <end position="44"/>
    </location>
</feature>
<keyword evidence="1" id="KW-0812">Transmembrane</keyword>
<protein>
    <submittedName>
        <fullName evidence="2">Uncharacterized protein</fullName>
    </submittedName>
</protein>
<dbReference type="AlphaFoldDB" id="G9EJT4"/>